<reference evidence="2" key="1">
    <citation type="submission" date="2020-05" db="EMBL/GenBank/DDBJ databases">
        <authorList>
            <person name="Chiriac C."/>
            <person name="Salcher M."/>
            <person name="Ghai R."/>
            <person name="Kavagutti S V."/>
        </authorList>
    </citation>
    <scope>NUCLEOTIDE SEQUENCE</scope>
</reference>
<protein>
    <submittedName>
        <fullName evidence="2">Unannotated protein</fullName>
    </submittedName>
</protein>
<evidence type="ECO:0000256" key="1">
    <source>
        <dbReference type="SAM" id="Phobius"/>
    </source>
</evidence>
<feature type="transmembrane region" description="Helical" evidence="1">
    <location>
        <begin position="48"/>
        <end position="70"/>
    </location>
</feature>
<keyword evidence="1" id="KW-0812">Transmembrane</keyword>
<feature type="transmembrane region" description="Helical" evidence="1">
    <location>
        <begin position="164"/>
        <end position="190"/>
    </location>
</feature>
<proteinExistence type="predicted"/>
<dbReference type="Pfam" id="PF14333">
    <property type="entry name" value="DUF4389"/>
    <property type="match status" value="1"/>
</dbReference>
<keyword evidence="1" id="KW-1133">Transmembrane helix</keyword>
<evidence type="ECO:0000313" key="2">
    <source>
        <dbReference type="EMBL" id="CAB4605923.1"/>
    </source>
</evidence>
<keyword evidence="1" id="KW-0472">Membrane</keyword>
<feature type="transmembrane region" description="Helical" evidence="1">
    <location>
        <begin position="130"/>
        <end position="158"/>
    </location>
</feature>
<dbReference type="EMBL" id="CAEZUS010000043">
    <property type="protein sequence ID" value="CAB4605923.1"/>
    <property type="molecule type" value="Genomic_DNA"/>
</dbReference>
<organism evidence="2">
    <name type="scientific">freshwater metagenome</name>
    <dbReference type="NCBI Taxonomy" id="449393"/>
    <lineage>
        <taxon>unclassified sequences</taxon>
        <taxon>metagenomes</taxon>
        <taxon>ecological metagenomes</taxon>
    </lineage>
</organism>
<feature type="transmembrane region" description="Helical" evidence="1">
    <location>
        <begin position="21"/>
        <end position="42"/>
    </location>
</feature>
<accession>A0A6J6H0U6</accession>
<sequence length="199" mass="22405">MSNQIQTVIQVELEDRNRVTAFFRLIIVMPVAIYVSAFALNSYSSEDWALAVGGVVVLPTLLALVFRGIYPSYALSFNHAMVSLETRLNAYAFLLTDDYPSIEENSIVTVTFPEVGNGSSLSRGLPLVKWFLAIPHYVMILIYLMFAMFLTIFAWFSILFTGKYPVWCADAMVGIIAYINRVMGYAFILVTDEYPSFSL</sequence>
<dbReference type="AlphaFoldDB" id="A0A6J6H0U6"/>
<gene>
    <name evidence="2" type="ORF">UFOPK1852_00398</name>
</gene>
<dbReference type="InterPro" id="IPR025498">
    <property type="entry name" value="DUF4389"/>
</dbReference>
<name>A0A6J6H0U6_9ZZZZ</name>